<dbReference type="AlphaFoldDB" id="A0A812SLE9"/>
<gene>
    <name evidence="1" type="ORF">SPIL2461_LOCUS12654</name>
</gene>
<organism evidence="1 2">
    <name type="scientific">Symbiodinium pilosum</name>
    <name type="common">Dinoflagellate</name>
    <dbReference type="NCBI Taxonomy" id="2952"/>
    <lineage>
        <taxon>Eukaryota</taxon>
        <taxon>Sar</taxon>
        <taxon>Alveolata</taxon>
        <taxon>Dinophyceae</taxon>
        <taxon>Suessiales</taxon>
        <taxon>Symbiodiniaceae</taxon>
        <taxon>Symbiodinium</taxon>
    </lineage>
</organism>
<reference evidence="1" key="1">
    <citation type="submission" date="2021-02" db="EMBL/GenBank/DDBJ databases">
        <authorList>
            <person name="Dougan E. K."/>
            <person name="Rhodes N."/>
            <person name="Thang M."/>
            <person name="Chan C."/>
        </authorList>
    </citation>
    <scope>NUCLEOTIDE SEQUENCE</scope>
</reference>
<comment type="caution">
    <text evidence="1">The sequence shown here is derived from an EMBL/GenBank/DDBJ whole genome shotgun (WGS) entry which is preliminary data.</text>
</comment>
<evidence type="ECO:0000313" key="2">
    <source>
        <dbReference type="Proteomes" id="UP000649617"/>
    </source>
</evidence>
<sequence length="868" mass="95492">MAEDLHKPYSSYCGTSGALSSLDFGQLFAGDAATGKTTCKFAPLVRFGDFMDTGIVRQKTTTNWPDWNHLLAENYVECAEGEGLTAFKLEAGRNLYRPMANSSGGLGSCFDYYSAQVEIASFGQSINNWAKPIRMMHVSCGQNAVLGSFHFEFSEGGKWGRVRYQCCKAGGAPVSFDPRGQLAELVSRHEGVFCPTSRDHLTGRVKFEGGNGHQLSFQRESGKWCIGTYCSDVTNSATPLGIKGAPFEVVNVSDFDGEFLGQMPKEESKALSLAEALRMKPPRRPPQPKMPELAEFKAEQPKYAAECLNYENLWKDVTETFKDEEDEEVQTTSKLEADPATKDKDMVSYHPCEVAKGAGGIFGPWGKGDGSTAPENMMYADWNDCMQGDIERDLAAAQLDYHGALTDFIMDLTEETMGAVCGVIPDVMIAPFGAGVALNPGEICNGISELIGAISNFAGPISGFHFAKQGWSIEQEGYAACNPMQVGFARAFCDIHCVRDAVIRGDRSIIRNLELATKKTNLNMQALVKWSVESARVDIGWIGDKLDYMHAINTAYLQEIHNMVTQQSQADKDSLLQSAKAATDAMFVELAGYAQAASADELSRITAKRALDDFLKTPDLPSWKSANATAAASLFARLENLHQTLQRVGHGRDKGEMISRQVARSVRHLQRQASFQLRTLGVYRQESNASHHAARSSQSSASLARERHEILVALDHIWWQLRTKLDSYLDVAEDEVQAFQNSLTELRSFLDCNKGFSDLAAGYAANMASLRHSHHSLRTTWRQGTNLLGELAAVLTDSEAFKTFVAEQGCQSGLMRQTLQQLQSAIFGMAFLLHRFRVAHLAEPDTSVIKQTTKRIQEAYAAATAQCQ</sequence>
<accession>A0A812SLE9</accession>
<name>A0A812SLE9_SYMPI</name>
<protein>
    <submittedName>
        <fullName evidence="1">Uncharacterized protein</fullName>
    </submittedName>
</protein>
<dbReference type="Proteomes" id="UP000649617">
    <property type="component" value="Unassembled WGS sequence"/>
</dbReference>
<keyword evidence="2" id="KW-1185">Reference proteome</keyword>
<dbReference type="EMBL" id="CAJNIZ010026324">
    <property type="protein sequence ID" value="CAE7490946.1"/>
    <property type="molecule type" value="Genomic_DNA"/>
</dbReference>
<proteinExistence type="predicted"/>
<dbReference type="OrthoDB" id="428886at2759"/>
<evidence type="ECO:0000313" key="1">
    <source>
        <dbReference type="EMBL" id="CAE7490946.1"/>
    </source>
</evidence>